<sequence>MEKHIRNTADAVICRKGKNNNDNDNNDNDKYEILLIQRKNPPFQGNFALPGGFVEYGETVEKACIREAKEETNLDVKVVKLIGVYSKPNRDPRGHTITAAFLCKPSENSSPLGGDDAKNAKFFKVSEILNMQLAFDHKNIIKDALKALKNDKRSRTG</sequence>
<dbReference type="Pfam" id="PF00293">
    <property type="entry name" value="NUDIX"/>
    <property type="match status" value="1"/>
</dbReference>
<dbReference type="InterPro" id="IPR000086">
    <property type="entry name" value="NUDIX_hydrolase_dom"/>
</dbReference>
<evidence type="ECO:0000313" key="3">
    <source>
        <dbReference type="EMBL" id="NCN65400.1"/>
    </source>
</evidence>
<evidence type="ECO:0000313" key="5">
    <source>
        <dbReference type="Proteomes" id="UP000738826"/>
    </source>
</evidence>
<dbReference type="PROSITE" id="PS00893">
    <property type="entry name" value="NUDIX_BOX"/>
    <property type="match status" value="1"/>
</dbReference>
<dbReference type="Proteomes" id="UP000768163">
    <property type="component" value="Unassembled WGS sequence"/>
</dbReference>
<dbReference type="EMBL" id="JAACQH010000114">
    <property type="protein sequence ID" value="NCS91846.1"/>
    <property type="molecule type" value="Genomic_DNA"/>
</dbReference>
<dbReference type="GO" id="GO:0016787">
    <property type="term" value="F:hydrolase activity"/>
    <property type="evidence" value="ECO:0007669"/>
    <property type="project" value="UniProtKB-KW"/>
</dbReference>
<dbReference type="Proteomes" id="UP000738826">
    <property type="component" value="Unassembled WGS sequence"/>
</dbReference>
<dbReference type="CDD" id="cd18873">
    <property type="entry name" value="NUDIX_NadM_like"/>
    <property type="match status" value="1"/>
</dbReference>
<evidence type="ECO:0000259" key="2">
    <source>
        <dbReference type="PROSITE" id="PS51462"/>
    </source>
</evidence>
<gene>
    <name evidence="4" type="ORF">GW779_05535</name>
    <name evidence="3" type="ORF">GW910_05000</name>
</gene>
<evidence type="ECO:0000313" key="4">
    <source>
        <dbReference type="EMBL" id="NCS91846.1"/>
    </source>
</evidence>
<evidence type="ECO:0000256" key="1">
    <source>
        <dbReference type="ARBA" id="ARBA00022801"/>
    </source>
</evidence>
<protein>
    <submittedName>
        <fullName evidence="4">NUDIX hydrolase</fullName>
    </submittedName>
</protein>
<dbReference type="InterPro" id="IPR020476">
    <property type="entry name" value="Nudix_hydrolase"/>
</dbReference>
<accession>A0A8J7YZH0</accession>
<dbReference type="PROSITE" id="PS51462">
    <property type="entry name" value="NUDIX"/>
    <property type="match status" value="1"/>
</dbReference>
<dbReference type="AlphaFoldDB" id="A0A8J7YZH0"/>
<dbReference type="EMBL" id="JAACVF010000136">
    <property type="protein sequence ID" value="NCN65400.1"/>
    <property type="molecule type" value="Genomic_DNA"/>
</dbReference>
<dbReference type="Gene3D" id="3.90.79.10">
    <property type="entry name" value="Nucleoside Triphosphate Pyrophosphohydrolase"/>
    <property type="match status" value="1"/>
</dbReference>
<feature type="domain" description="Nudix hydrolase" evidence="2">
    <location>
        <begin position="4"/>
        <end position="149"/>
    </location>
</feature>
<reference evidence="4" key="1">
    <citation type="submission" date="2019-11" db="EMBL/GenBank/DDBJ databases">
        <title>Lipid analysis of CO2-rich subsurface aquifers suggests an autotrophy-based deep biosphere with lysolipids enriched in CPR bacteria.</title>
        <authorList>
            <person name="Probst A.J."/>
            <person name="Elling F.J."/>
            <person name="Castelle C.J."/>
            <person name="Zhu Q."/>
            <person name="Elvert M."/>
            <person name="Birarda G."/>
            <person name="Holman H.-Y."/>
            <person name="Lane K.R."/>
            <person name="Ladd B."/>
            <person name="Ryan M.C."/>
            <person name="Woyke T."/>
            <person name="Hinrichs K.-U."/>
            <person name="Banfield J.F."/>
        </authorList>
    </citation>
    <scope>NUCLEOTIDE SEQUENCE</scope>
    <source>
        <strain evidence="3">CG_2015-01_33_1645</strain>
        <strain evidence="4">CG_2015-04_33_537</strain>
    </source>
</reference>
<proteinExistence type="predicted"/>
<keyword evidence="1 4" id="KW-0378">Hydrolase</keyword>
<dbReference type="PANTHER" id="PTHR43736:SF1">
    <property type="entry name" value="DIHYDRONEOPTERIN TRIPHOSPHATE DIPHOSPHATASE"/>
    <property type="match status" value="1"/>
</dbReference>
<dbReference type="InterPro" id="IPR015797">
    <property type="entry name" value="NUDIX_hydrolase-like_dom_sf"/>
</dbReference>
<comment type="caution">
    <text evidence="4">The sequence shown here is derived from an EMBL/GenBank/DDBJ whole genome shotgun (WGS) entry which is preliminary data.</text>
</comment>
<dbReference type="InterPro" id="IPR020084">
    <property type="entry name" value="NUDIX_hydrolase_CS"/>
</dbReference>
<dbReference type="PANTHER" id="PTHR43736">
    <property type="entry name" value="ADP-RIBOSE PYROPHOSPHATASE"/>
    <property type="match status" value="1"/>
</dbReference>
<name>A0A8J7YZH0_9ARCH</name>
<organism evidence="4 5">
    <name type="scientific">Candidatus Altarchaeum hamiconexum</name>
    <dbReference type="NCBI Taxonomy" id="1803513"/>
    <lineage>
        <taxon>Archaea</taxon>
        <taxon>Candidatus Altarchaeota</taxon>
        <taxon>Candidatus Altiarchaeia</taxon>
        <taxon>Candidatus Altarchaeales</taxon>
        <taxon>Candidatus Altarchaeaceae</taxon>
        <taxon>Candidatus Altarchaeum</taxon>
    </lineage>
</organism>
<dbReference type="PRINTS" id="PR00502">
    <property type="entry name" value="NUDIXFAMILY"/>
</dbReference>
<dbReference type="SUPFAM" id="SSF55811">
    <property type="entry name" value="Nudix"/>
    <property type="match status" value="1"/>
</dbReference>